<dbReference type="Proteomes" id="UP000053259">
    <property type="component" value="Unassembled WGS sequence"/>
</dbReference>
<keyword evidence="5" id="KW-0804">Transcription</keyword>
<dbReference type="VEuPathDB" id="FungiDB:PV09_06295"/>
<keyword evidence="3" id="KW-0507">mRNA processing</keyword>
<feature type="compositionally biased region" description="Low complexity" evidence="8">
    <location>
        <begin position="14"/>
        <end position="28"/>
    </location>
</feature>
<evidence type="ECO:0000256" key="5">
    <source>
        <dbReference type="ARBA" id="ARBA00023163"/>
    </source>
</evidence>
<dbReference type="InterPro" id="IPR039853">
    <property type="entry name" value="Pinin"/>
</dbReference>
<keyword evidence="11" id="KW-1185">Reference proteome</keyword>
<evidence type="ECO:0000313" key="10">
    <source>
        <dbReference type="EMBL" id="KIW02493.1"/>
    </source>
</evidence>
<dbReference type="RefSeq" id="XP_016212362.1">
    <property type="nucleotide sequence ID" value="XM_016359914.1"/>
</dbReference>
<feature type="compositionally biased region" description="Polar residues" evidence="8">
    <location>
        <begin position="271"/>
        <end position="280"/>
    </location>
</feature>
<protein>
    <recommendedName>
        <fullName evidence="9">Pinin/SDK/MemA protein domain-containing protein</fullName>
    </recommendedName>
</protein>
<feature type="compositionally biased region" description="Basic and acidic residues" evidence="8">
    <location>
        <begin position="35"/>
        <end position="49"/>
    </location>
</feature>
<evidence type="ECO:0000256" key="2">
    <source>
        <dbReference type="ARBA" id="ARBA00010386"/>
    </source>
</evidence>
<name>A0A0D2A6Z3_9PEZI</name>
<feature type="compositionally biased region" description="Basic and acidic residues" evidence="8">
    <location>
        <begin position="211"/>
        <end position="239"/>
    </location>
</feature>
<dbReference type="GO" id="GO:0071013">
    <property type="term" value="C:catalytic step 2 spliceosome"/>
    <property type="evidence" value="ECO:0007669"/>
    <property type="project" value="TreeGrafter"/>
</dbReference>
<dbReference type="Pfam" id="PF04696">
    <property type="entry name" value="Pinin_SDK_memA"/>
    <property type="match status" value="1"/>
</dbReference>
<evidence type="ECO:0000259" key="9">
    <source>
        <dbReference type="Pfam" id="PF04696"/>
    </source>
</evidence>
<feature type="domain" description="Pinin/SDK/MemA protein" evidence="9">
    <location>
        <begin position="82"/>
        <end position="197"/>
    </location>
</feature>
<dbReference type="OrthoDB" id="330772at2759"/>
<feature type="compositionally biased region" description="Basic and acidic residues" evidence="8">
    <location>
        <begin position="129"/>
        <end position="141"/>
    </location>
</feature>
<evidence type="ECO:0000256" key="3">
    <source>
        <dbReference type="ARBA" id="ARBA00022664"/>
    </source>
</evidence>
<keyword evidence="7" id="KW-0539">Nucleus</keyword>
<evidence type="ECO:0000256" key="8">
    <source>
        <dbReference type="SAM" id="MobiDB-lite"/>
    </source>
</evidence>
<feature type="region of interest" description="Disordered" evidence="8">
    <location>
        <begin position="211"/>
        <end position="308"/>
    </location>
</feature>
<evidence type="ECO:0000256" key="4">
    <source>
        <dbReference type="ARBA" id="ARBA00023015"/>
    </source>
</evidence>
<dbReference type="PANTHER" id="PTHR12707">
    <property type="entry name" value="PINN"/>
    <property type="match status" value="1"/>
</dbReference>
<dbReference type="GO" id="GO:0006397">
    <property type="term" value="P:mRNA processing"/>
    <property type="evidence" value="ECO:0007669"/>
    <property type="project" value="UniProtKB-KW"/>
</dbReference>
<dbReference type="GeneID" id="27314268"/>
<feature type="compositionally biased region" description="Acidic residues" evidence="8">
    <location>
        <begin position="290"/>
        <end position="308"/>
    </location>
</feature>
<dbReference type="InterPro" id="IPR006786">
    <property type="entry name" value="Pinin_SDK_MemA"/>
</dbReference>
<dbReference type="GO" id="GO:0008380">
    <property type="term" value="P:RNA splicing"/>
    <property type="evidence" value="ECO:0007669"/>
    <property type="project" value="UniProtKB-KW"/>
</dbReference>
<comment type="similarity">
    <text evidence="2">Belongs to the pinin family.</text>
</comment>
<feature type="region of interest" description="Disordered" evidence="8">
    <location>
        <begin position="1"/>
        <end position="153"/>
    </location>
</feature>
<feature type="compositionally biased region" description="Basic and acidic residues" evidence="8">
    <location>
        <begin position="72"/>
        <end position="85"/>
    </location>
</feature>
<dbReference type="AlphaFoldDB" id="A0A0D2A6Z3"/>
<comment type="subcellular location">
    <subcellularLocation>
        <location evidence="1">Nucleus</location>
    </subcellularLocation>
</comment>
<gene>
    <name evidence="10" type="ORF">PV09_06295</name>
</gene>
<dbReference type="EMBL" id="KN847549">
    <property type="protein sequence ID" value="KIW02493.1"/>
    <property type="molecule type" value="Genomic_DNA"/>
</dbReference>
<evidence type="ECO:0000256" key="6">
    <source>
        <dbReference type="ARBA" id="ARBA00023187"/>
    </source>
</evidence>
<evidence type="ECO:0000256" key="7">
    <source>
        <dbReference type="ARBA" id="ARBA00023242"/>
    </source>
</evidence>
<proteinExistence type="inferred from homology"/>
<organism evidence="10 11">
    <name type="scientific">Verruconis gallopava</name>
    <dbReference type="NCBI Taxonomy" id="253628"/>
    <lineage>
        <taxon>Eukaryota</taxon>
        <taxon>Fungi</taxon>
        <taxon>Dikarya</taxon>
        <taxon>Ascomycota</taxon>
        <taxon>Pezizomycotina</taxon>
        <taxon>Dothideomycetes</taxon>
        <taxon>Pleosporomycetidae</taxon>
        <taxon>Venturiales</taxon>
        <taxon>Sympoventuriaceae</taxon>
        <taxon>Verruconis</taxon>
    </lineage>
</organism>
<dbReference type="InParanoid" id="A0A0D2A6Z3"/>
<keyword evidence="6" id="KW-0508">mRNA splicing</keyword>
<dbReference type="STRING" id="253628.A0A0D2A6Z3"/>
<evidence type="ECO:0000256" key="1">
    <source>
        <dbReference type="ARBA" id="ARBA00004123"/>
    </source>
</evidence>
<sequence length="308" mass="35077">MAEDAPALASPSVADPEAAELPAPSSPQETEETEPSLKRRQSDVSDSEPKRRRLSQNDSTAPPAGPDTNTLQDERRKTRQLEERKRGQRLFGALLGTLSQGSSIPASKLRADIERRQQAKLKQQDEEDSQRRKQRLEDLKAIRRKEQRKRDEKAMKIRHANLLHFANFFRTKTEPRLFYKPWQLTPDQEDQIKYQIEEAKATIEREVSEFEKRKAQYEEEERNAADKEEQVANSSREDPDRAEDEEAANSMAQDNTDENPAHGVAPDDATSVPSSTTAVNESMEEVKDTVDDDQGETVEEADEDTVIY</sequence>
<dbReference type="HOGENOM" id="CLU_049352_2_0_1"/>
<accession>A0A0D2A6Z3</accession>
<evidence type="ECO:0000313" key="11">
    <source>
        <dbReference type="Proteomes" id="UP000053259"/>
    </source>
</evidence>
<dbReference type="PANTHER" id="PTHR12707:SF0">
    <property type="entry name" value="PININ"/>
    <property type="match status" value="1"/>
</dbReference>
<reference evidence="10 11" key="1">
    <citation type="submission" date="2015-01" db="EMBL/GenBank/DDBJ databases">
        <title>The Genome Sequence of Ochroconis gallopava CBS43764.</title>
        <authorList>
            <consortium name="The Broad Institute Genomics Platform"/>
            <person name="Cuomo C."/>
            <person name="de Hoog S."/>
            <person name="Gorbushina A."/>
            <person name="Stielow B."/>
            <person name="Teixiera M."/>
            <person name="Abouelleil A."/>
            <person name="Chapman S.B."/>
            <person name="Priest M."/>
            <person name="Young S.K."/>
            <person name="Wortman J."/>
            <person name="Nusbaum C."/>
            <person name="Birren B."/>
        </authorList>
    </citation>
    <scope>NUCLEOTIDE SEQUENCE [LARGE SCALE GENOMIC DNA]</scope>
    <source>
        <strain evidence="10 11">CBS 43764</strain>
    </source>
</reference>
<keyword evidence="4" id="KW-0805">Transcription regulation</keyword>